<evidence type="ECO:0000256" key="5">
    <source>
        <dbReference type="ARBA" id="ARBA00023150"/>
    </source>
</evidence>
<comment type="caution">
    <text evidence="9">The sequence shown here is derived from an EMBL/GenBank/DDBJ whole genome shotgun (WGS) entry which is preliminary data.</text>
</comment>
<proteinExistence type="inferred from homology"/>
<dbReference type="PROSITE" id="PS01079">
    <property type="entry name" value="MOCF_BIOSYNTHESIS_2"/>
    <property type="match status" value="1"/>
</dbReference>
<dbReference type="InterPro" id="IPR005110">
    <property type="entry name" value="MoeA_linker/N"/>
</dbReference>
<dbReference type="InterPro" id="IPR005111">
    <property type="entry name" value="MoeA_C_domain_IV"/>
</dbReference>
<comment type="function">
    <text evidence="1 7">Catalyzes the insertion of molybdate into adenylated molybdopterin with the concomitant release of AMP.</text>
</comment>
<dbReference type="FunCoup" id="A0A540VJA6">
    <property type="interactions" value="438"/>
</dbReference>
<feature type="domain" description="MoaB/Mog" evidence="8">
    <location>
        <begin position="187"/>
        <end position="328"/>
    </location>
</feature>
<evidence type="ECO:0000313" key="9">
    <source>
        <dbReference type="EMBL" id="TQE96847.1"/>
    </source>
</evidence>
<dbReference type="InterPro" id="IPR036425">
    <property type="entry name" value="MoaB/Mog-like_dom_sf"/>
</dbReference>
<keyword evidence="4 7" id="KW-0500">Molybdenum</keyword>
<dbReference type="SUPFAM" id="SSF63867">
    <property type="entry name" value="MoeA C-terminal domain-like"/>
    <property type="match status" value="1"/>
</dbReference>
<keyword evidence="10" id="KW-1185">Reference proteome</keyword>
<reference evidence="9 10" key="1">
    <citation type="submission" date="2019-06" db="EMBL/GenBank/DDBJ databases">
        <title>Genome sequence of Litorilinea aerophila BAA-2444.</title>
        <authorList>
            <person name="Maclea K.S."/>
            <person name="Maurais E.G."/>
            <person name="Iannazzi L.C."/>
        </authorList>
    </citation>
    <scope>NUCLEOTIDE SEQUENCE [LARGE SCALE GENOMIC DNA]</scope>
    <source>
        <strain evidence="9 10">ATCC BAA-2444</strain>
    </source>
</reference>
<comment type="cofactor">
    <cofactor evidence="7">
        <name>Mg(2+)</name>
        <dbReference type="ChEBI" id="CHEBI:18420"/>
    </cofactor>
</comment>
<evidence type="ECO:0000256" key="2">
    <source>
        <dbReference type="ARBA" id="ARBA00005046"/>
    </source>
</evidence>
<dbReference type="GO" id="GO:0061599">
    <property type="term" value="F:molybdopterin molybdotransferase activity"/>
    <property type="evidence" value="ECO:0007669"/>
    <property type="project" value="UniProtKB-UniRule"/>
</dbReference>
<dbReference type="FunFam" id="2.170.190.11:FF:000001">
    <property type="entry name" value="Molybdopterin molybdenumtransferase"/>
    <property type="match status" value="1"/>
</dbReference>
<dbReference type="UniPathway" id="UPA00344"/>
<dbReference type="Pfam" id="PF03454">
    <property type="entry name" value="MoeA_C"/>
    <property type="match status" value="1"/>
</dbReference>
<dbReference type="GO" id="GO:0046872">
    <property type="term" value="F:metal ion binding"/>
    <property type="evidence" value="ECO:0007669"/>
    <property type="project" value="UniProtKB-UniRule"/>
</dbReference>
<organism evidence="9 10">
    <name type="scientific">Litorilinea aerophila</name>
    <dbReference type="NCBI Taxonomy" id="1204385"/>
    <lineage>
        <taxon>Bacteria</taxon>
        <taxon>Bacillati</taxon>
        <taxon>Chloroflexota</taxon>
        <taxon>Caldilineae</taxon>
        <taxon>Caldilineales</taxon>
        <taxon>Caldilineaceae</taxon>
        <taxon>Litorilinea</taxon>
    </lineage>
</organism>
<evidence type="ECO:0000256" key="6">
    <source>
        <dbReference type="ARBA" id="ARBA00047317"/>
    </source>
</evidence>
<dbReference type="Gene3D" id="3.90.105.10">
    <property type="entry name" value="Molybdopterin biosynthesis moea protein, domain 2"/>
    <property type="match status" value="1"/>
</dbReference>
<dbReference type="Proteomes" id="UP000317371">
    <property type="component" value="Unassembled WGS sequence"/>
</dbReference>
<accession>A0A540VJA6</accession>
<dbReference type="InParanoid" id="A0A540VJA6"/>
<dbReference type="NCBIfam" id="TIGR00177">
    <property type="entry name" value="molyb_syn"/>
    <property type="match status" value="1"/>
</dbReference>
<dbReference type="GO" id="GO:0005829">
    <property type="term" value="C:cytosol"/>
    <property type="evidence" value="ECO:0007669"/>
    <property type="project" value="TreeGrafter"/>
</dbReference>
<dbReference type="InterPro" id="IPR036688">
    <property type="entry name" value="MoeA_C_domain_IV_sf"/>
</dbReference>
<dbReference type="Gene3D" id="2.40.340.10">
    <property type="entry name" value="MoeA, C-terminal, domain IV"/>
    <property type="match status" value="1"/>
</dbReference>
<dbReference type="EMBL" id="VIGC01000006">
    <property type="protein sequence ID" value="TQE96847.1"/>
    <property type="molecule type" value="Genomic_DNA"/>
</dbReference>
<dbReference type="AlphaFoldDB" id="A0A540VJA6"/>
<evidence type="ECO:0000256" key="7">
    <source>
        <dbReference type="RuleBase" id="RU365090"/>
    </source>
</evidence>
<comment type="pathway">
    <text evidence="2 7">Cofactor biosynthesis; molybdopterin biosynthesis.</text>
</comment>
<dbReference type="Pfam" id="PF00994">
    <property type="entry name" value="MoCF_biosynth"/>
    <property type="match status" value="1"/>
</dbReference>
<keyword evidence="7" id="KW-0460">Magnesium</keyword>
<dbReference type="Gene3D" id="3.40.980.10">
    <property type="entry name" value="MoaB/Mog-like domain"/>
    <property type="match status" value="1"/>
</dbReference>
<keyword evidence="5 7" id="KW-0501">Molybdenum cofactor biosynthesis</keyword>
<dbReference type="SUPFAM" id="SSF53218">
    <property type="entry name" value="Molybdenum cofactor biosynthesis proteins"/>
    <property type="match status" value="1"/>
</dbReference>
<comment type="similarity">
    <text evidence="3 7">Belongs to the MoeA family.</text>
</comment>
<keyword evidence="7" id="KW-0479">Metal-binding</keyword>
<evidence type="ECO:0000256" key="3">
    <source>
        <dbReference type="ARBA" id="ARBA00010763"/>
    </source>
</evidence>
<dbReference type="NCBIfam" id="NF045515">
    <property type="entry name" value="Glp_gephyrin"/>
    <property type="match status" value="1"/>
</dbReference>
<dbReference type="FunFam" id="3.40.980.10:FF:000001">
    <property type="entry name" value="Molybdopterin molybdenumtransferase"/>
    <property type="match status" value="1"/>
</dbReference>
<gene>
    <name evidence="9" type="ORF">FKZ61_06200</name>
</gene>
<dbReference type="InterPro" id="IPR008284">
    <property type="entry name" value="MoCF_biosynth_CS"/>
</dbReference>
<comment type="catalytic activity">
    <reaction evidence="6">
        <text>adenylyl-molybdopterin + molybdate = Mo-molybdopterin + AMP + H(+)</text>
        <dbReference type="Rhea" id="RHEA:35047"/>
        <dbReference type="ChEBI" id="CHEBI:15378"/>
        <dbReference type="ChEBI" id="CHEBI:36264"/>
        <dbReference type="ChEBI" id="CHEBI:62727"/>
        <dbReference type="ChEBI" id="CHEBI:71302"/>
        <dbReference type="ChEBI" id="CHEBI:456215"/>
        <dbReference type="EC" id="2.10.1.1"/>
    </reaction>
</comment>
<dbReference type="InterPro" id="IPR038987">
    <property type="entry name" value="MoeA-like"/>
</dbReference>
<keyword evidence="7 9" id="KW-0808">Transferase</keyword>
<dbReference type="Pfam" id="PF03453">
    <property type="entry name" value="MoeA_N"/>
    <property type="match status" value="1"/>
</dbReference>
<dbReference type="OrthoDB" id="9804758at2"/>
<dbReference type="SMART" id="SM00852">
    <property type="entry name" value="MoCF_biosynth"/>
    <property type="match status" value="1"/>
</dbReference>
<dbReference type="Gene3D" id="2.170.190.11">
    <property type="entry name" value="Molybdopterin biosynthesis moea protein, domain 3"/>
    <property type="match status" value="1"/>
</dbReference>
<evidence type="ECO:0000259" key="8">
    <source>
        <dbReference type="SMART" id="SM00852"/>
    </source>
</evidence>
<name>A0A540VJA6_9CHLR</name>
<dbReference type="PANTHER" id="PTHR10192:SF5">
    <property type="entry name" value="GEPHYRIN"/>
    <property type="match status" value="1"/>
</dbReference>
<dbReference type="SUPFAM" id="SSF63882">
    <property type="entry name" value="MoeA N-terminal region -like"/>
    <property type="match status" value="1"/>
</dbReference>
<dbReference type="RefSeq" id="WP_141609219.1">
    <property type="nucleotide sequence ID" value="NZ_VIGC02000006.1"/>
</dbReference>
<protein>
    <recommendedName>
        <fullName evidence="7">Molybdopterin molybdenumtransferase</fullName>
        <ecNumber evidence="7">2.10.1.1</ecNumber>
    </recommendedName>
</protein>
<dbReference type="CDD" id="cd00887">
    <property type="entry name" value="MoeA"/>
    <property type="match status" value="1"/>
</dbReference>
<dbReference type="PANTHER" id="PTHR10192">
    <property type="entry name" value="MOLYBDOPTERIN BIOSYNTHESIS PROTEIN"/>
    <property type="match status" value="1"/>
</dbReference>
<dbReference type="GO" id="GO:0006777">
    <property type="term" value="P:Mo-molybdopterin cofactor biosynthetic process"/>
    <property type="evidence" value="ECO:0007669"/>
    <property type="project" value="UniProtKB-UniRule"/>
</dbReference>
<evidence type="ECO:0000256" key="1">
    <source>
        <dbReference type="ARBA" id="ARBA00002901"/>
    </source>
</evidence>
<dbReference type="InterPro" id="IPR036135">
    <property type="entry name" value="MoeA_linker/N_sf"/>
</dbReference>
<evidence type="ECO:0000313" key="10">
    <source>
        <dbReference type="Proteomes" id="UP000317371"/>
    </source>
</evidence>
<dbReference type="InterPro" id="IPR001453">
    <property type="entry name" value="MoaB/Mog_dom"/>
</dbReference>
<sequence>MTARPESPYPMLPVPEALEVVLAQAHPLPAQTVPLAQALGHILAADVVAREPLPPFPASVKDGYAVVAADGPGDYPVVGEVTAGRVADFRLSPGTVAYITTGAPLPPGADAVVMVEETERLPTDDGTPRVRIHARVKPGDDVRPVGVDVAAGQQVLAAGEYIGPAEVGLLATAGVTQVPVYPRPRVAVLSTGDELVEPDQPLGPGQIRDSNRAMLLAAVAANGGIPVDLGIAGDSQEALEAGVQRGLAEADILLSSGGVSMGELDLIKPLLEHAGTVHFGRIHMKPGKPLTFATAQVAGRKKLIFGLPGNPVSSLVTFYLMAVPAMRQMAGWPNPHLPRVQAHLAQPLPLDAHRPEYHRATLRWEPSLNQGRGGFLATSTGSQASSRLLSMRTANALLELPQRAGRLEAGDVVTALLIGPLG</sequence>
<evidence type="ECO:0000256" key="4">
    <source>
        <dbReference type="ARBA" id="ARBA00022505"/>
    </source>
</evidence>
<dbReference type="EC" id="2.10.1.1" evidence="7"/>